<dbReference type="RefSeq" id="WP_145369155.1">
    <property type="nucleotide sequence ID" value="NZ_CP036275.1"/>
</dbReference>
<keyword evidence="3" id="KW-1185">Reference proteome</keyword>
<protein>
    <recommendedName>
        <fullName evidence="1">3-keto-alpha-glucoside-1,2-lyase/3-keto-2-hydroxy-glucal hydratase domain-containing protein</fullName>
    </recommendedName>
</protein>
<evidence type="ECO:0000259" key="1">
    <source>
        <dbReference type="Pfam" id="PF06439"/>
    </source>
</evidence>
<proteinExistence type="predicted"/>
<evidence type="ECO:0000313" key="3">
    <source>
        <dbReference type="Proteomes" id="UP000320496"/>
    </source>
</evidence>
<evidence type="ECO:0000313" key="2">
    <source>
        <dbReference type="EMBL" id="QDU37882.1"/>
    </source>
</evidence>
<organism evidence="2 3">
    <name type="scientific">Maioricimonas rarisocia</name>
    <dbReference type="NCBI Taxonomy" id="2528026"/>
    <lineage>
        <taxon>Bacteria</taxon>
        <taxon>Pseudomonadati</taxon>
        <taxon>Planctomycetota</taxon>
        <taxon>Planctomycetia</taxon>
        <taxon>Planctomycetales</taxon>
        <taxon>Planctomycetaceae</taxon>
        <taxon>Maioricimonas</taxon>
    </lineage>
</organism>
<dbReference type="EMBL" id="CP036275">
    <property type="protein sequence ID" value="QDU37882.1"/>
    <property type="molecule type" value="Genomic_DNA"/>
</dbReference>
<dbReference type="GO" id="GO:0016787">
    <property type="term" value="F:hydrolase activity"/>
    <property type="evidence" value="ECO:0007669"/>
    <property type="project" value="InterPro"/>
</dbReference>
<dbReference type="AlphaFoldDB" id="A0A517Z5W0"/>
<dbReference type="KEGG" id="mri:Mal4_22010"/>
<dbReference type="Proteomes" id="UP000320496">
    <property type="component" value="Chromosome"/>
</dbReference>
<reference evidence="2 3" key="1">
    <citation type="submission" date="2019-02" db="EMBL/GenBank/DDBJ databases">
        <title>Deep-cultivation of Planctomycetes and their phenomic and genomic characterization uncovers novel biology.</title>
        <authorList>
            <person name="Wiegand S."/>
            <person name="Jogler M."/>
            <person name="Boedeker C."/>
            <person name="Pinto D."/>
            <person name="Vollmers J."/>
            <person name="Rivas-Marin E."/>
            <person name="Kohn T."/>
            <person name="Peeters S.H."/>
            <person name="Heuer A."/>
            <person name="Rast P."/>
            <person name="Oberbeckmann S."/>
            <person name="Bunk B."/>
            <person name="Jeske O."/>
            <person name="Meyerdierks A."/>
            <person name="Storesund J.E."/>
            <person name="Kallscheuer N."/>
            <person name="Luecker S."/>
            <person name="Lage O.M."/>
            <person name="Pohl T."/>
            <person name="Merkel B.J."/>
            <person name="Hornburger P."/>
            <person name="Mueller R.-W."/>
            <person name="Bruemmer F."/>
            <person name="Labrenz M."/>
            <person name="Spormann A.M."/>
            <person name="Op den Camp H."/>
            <person name="Overmann J."/>
            <person name="Amann R."/>
            <person name="Jetten M.S.M."/>
            <person name="Mascher T."/>
            <person name="Medema M.H."/>
            <person name="Devos D.P."/>
            <person name="Kaster A.-K."/>
            <person name="Ovreas L."/>
            <person name="Rohde M."/>
            <person name="Galperin M.Y."/>
            <person name="Jogler C."/>
        </authorList>
    </citation>
    <scope>NUCLEOTIDE SEQUENCE [LARGE SCALE GENOMIC DNA]</scope>
    <source>
        <strain evidence="2 3">Mal4</strain>
    </source>
</reference>
<dbReference type="Gene3D" id="2.60.120.560">
    <property type="entry name" value="Exo-inulinase, domain 1"/>
    <property type="match status" value="1"/>
</dbReference>
<dbReference type="OrthoDB" id="259356at2"/>
<gene>
    <name evidence="2" type="ORF">Mal4_22010</name>
</gene>
<dbReference type="InterPro" id="IPR010496">
    <property type="entry name" value="AL/BT2_dom"/>
</dbReference>
<sequence length="227" mass="25374">MTDWLWTCVWRREVILVLPVLLAGCGGETAENAAEAPASEVATPAQEAGPQTLTLADFDPFQAEESTWREEEGMLICSGTPKGYIHTRETYGNYVWEAEYRFAPVEDEEKRPLANTGFMIHIQEPQKVWPASLEVQGRWDEMASIKSNGGIPDLTIDDDPEARESARKPVGEWNHIRIESRDGALTSWLNGEKICESQPGELTSGQIGLQSEGFEVHFRNVTIEPVE</sequence>
<name>A0A517Z5W0_9PLAN</name>
<dbReference type="Pfam" id="PF06439">
    <property type="entry name" value="3keto-disac_hyd"/>
    <property type="match status" value="1"/>
</dbReference>
<accession>A0A517Z5W0</accession>
<feature type="domain" description="3-keto-alpha-glucoside-1,2-lyase/3-keto-2-hydroxy-glucal hydratase" evidence="1">
    <location>
        <begin position="63"/>
        <end position="224"/>
    </location>
</feature>